<dbReference type="OMA" id="THIPRMA"/>
<feature type="compositionally biased region" description="Polar residues" evidence="1">
    <location>
        <begin position="69"/>
        <end position="85"/>
    </location>
</feature>
<feature type="region of interest" description="Disordered" evidence="1">
    <location>
        <begin position="19"/>
        <end position="85"/>
    </location>
</feature>
<protein>
    <submittedName>
        <fullName evidence="2">Uncharacterized protein</fullName>
    </submittedName>
</protein>
<evidence type="ECO:0000313" key="3">
    <source>
        <dbReference type="Proteomes" id="UP000015100"/>
    </source>
</evidence>
<sequence>MSRRMNYFTAMMGMCDSDRFPRQHLTGRSTSSSFNSLGSYNSRQVSPGNYHSNSSSEDASPSRPAYSYPYQSHRQATPSQSYQYQQRATIYEPRMAGSSSRRGGFFSVHDYTRNARAYNAELSGEFEKFRPLPITLSDGSLEYPLEFPKNAQELYLMDRKLSKF</sequence>
<dbReference type="Proteomes" id="UP000015100">
    <property type="component" value="Unassembled WGS sequence"/>
</dbReference>
<reference evidence="3" key="2">
    <citation type="submission" date="2013-04" db="EMBL/GenBank/DDBJ databases">
        <title>Genomic mechanisms accounting for the adaptation to parasitism in nematode-trapping fungi.</title>
        <authorList>
            <person name="Ahren D.G."/>
        </authorList>
    </citation>
    <scope>NUCLEOTIDE SEQUENCE [LARGE SCALE GENOMIC DNA]</scope>
    <source>
        <strain evidence="3">CBS 200.50</strain>
    </source>
</reference>
<evidence type="ECO:0000256" key="1">
    <source>
        <dbReference type="SAM" id="MobiDB-lite"/>
    </source>
</evidence>
<dbReference type="EMBL" id="AQGS01000428">
    <property type="protein sequence ID" value="EPS40275.1"/>
    <property type="molecule type" value="Genomic_DNA"/>
</dbReference>
<feature type="compositionally biased region" description="Polar residues" evidence="1">
    <location>
        <begin position="44"/>
        <end position="59"/>
    </location>
</feature>
<dbReference type="OrthoDB" id="5286990at2759"/>
<dbReference type="HOGENOM" id="CLU_114191_0_0_1"/>
<reference evidence="2 3" key="1">
    <citation type="journal article" date="2013" name="PLoS Genet.">
        <title>Genomic mechanisms accounting for the adaptation to parasitism in nematode-trapping fungi.</title>
        <authorList>
            <person name="Meerupati T."/>
            <person name="Andersson K.M."/>
            <person name="Friman E."/>
            <person name="Kumar D."/>
            <person name="Tunlid A."/>
            <person name="Ahren D."/>
        </authorList>
    </citation>
    <scope>NUCLEOTIDE SEQUENCE [LARGE SCALE GENOMIC DNA]</scope>
    <source>
        <strain evidence="2 3">CBS 200.50</strain>
    </source>
</reference>
<accession>S8ABE4</accession>
<name>S8ABE4_DACHA</name>
<proteinExistence type="predicted"/>
<evidence type="ECO:0000313" key="2">
    <source>
        <dbReference type="EMBL" id="EPS40275.1"/>
    </source>
</evidence>
<keyword evidence="3" id="KW-1185">Reference proteome</keyword>
<dbReference type="AlphaFoldDB" id="S8ABE4"/>
<comment type="caution">
    <text evidence="2">The sequence shown here is derived from an EMBL/GenBank/DDBJ whole genome shotgun (WGS) entry which is preliminary data.</text>
</comment>
<gene>
    <name evidence="2" type="ORF">H072_5913</name>
</gene>
<organism evidence="2 3">
    <name type="scientific">Dactylellina haptotyla (strain CBS 200.50)</name>
    <name type="common">Nematode-trapping fungus</name>
    <name type="synonym">Monacrosporium haptotylum</name>
    <dbReference type="NCBI Taxonomy" id="1284197"/>
    <lineage>
        <taxon>Eukaryota</taxon>
        <taxon>Fungi</taxon>
        <taxon>Dikarya</taxon>
        <taxon>Ascomycota</taxon>
        <taxon>Pezizomycotina</taxon>
        <taxon>Orbiliomycetes</taxon>
        <taxon>Orbiliales</taxon>
        <taxon>Orbiliaceae</taxon>
        <taxon>Dactylellina</taxon>
    </lineage>
</organism>
<feature type="compositionally biased region" description="Low complexity" evidence="1">
    <location>
        <begin position="26"/>
        <end position="43"/>
    </location>
</feature>